<name>A0A1J6HCJ1_9HYPH</name>
<dbReference type="AlphaFoldDB" id="A0A1J6HCJ1"/>
<sequence>MKSLQDMTDDELKEQRQAIESELQKRLAKQKSEAKRQIVELAKNHNIDLGELAGKEKVYKNPENPWETWSGKGRKPKWVTDALEQGKTLDDLAAS</sequence>
<dbReference type="SUPFAM" id="SSF81273">
    <property type="entry name" value="H-NS histone-like proteins"/>
    <property type="match status" value="1"/>
</dbReference>
<dbReference type="InterPro" id="IPR037150">
    <property type="entry name" value="H-NS_C_dom_sf"/>
</dbReference>
<evidence type="ECO:0000313" key="2">
    <source>
        <dbReference type="EMBL" id="OIS90305.1"/>
    </source>
</evidence>
<reference evidence="2 3" key="1">
    <citation type="submission" date="2016-10" db="EMBL/GenBank/DDBJ databases">
        <title>The Draft Genome Sequence of the Potato Rhizosphere Bacteria Ochrobactrum sp. IPA7.2.</title>
        <authorList>
            <person name="Gogoleva N.E."/>
            <person name="Khlopko Y.A."/>
            <person name="Burygin G.L."/>
            <person name="Plotnikov A.O."/>
        </authorList>
    </citation>
    <scope>NUCLEOTIDE SEQUENCE [LARGE SCALE GENOMIC DNA]</scope>
    <source>
        <strain evidence="2 3">IPA7.2</strain>
    </source>
</reference>
<proteinExistence type="predicted"/>
<dbReference type="EMBL" id="MOEC01000061">
    <property type="protein sequence ID" value="OIS90305.1"/>
    <property type="molecule type" value="Genomic_DNA"/>
</dbReference>
<dbReference type="InterPro" id="IPR027444">
    <property type="entry name" value="H-NS_C_dom"/>
</dbReference>
<keyword evidence="3" id="KW-1185">Reference proteome</keyword>
<comment type="caution">
    <text evidence="2">The sequence shown here is derived from an EMBL/GenBank/DDBJ whole genome shotgun (WGS) entry which is preliminary data.</text>
</comment>
<dbReference type="RefSeq" id="WP_071634519.1">
    <property type="nucleotide sequence ID" value="NZ_MOEC01000061.1"/>
</dbReference>
<protein>
    <submittedName>
        <fullName evidence="2">KorB protein</fullName>
    </submittedName>
</protein>
<evidence type="ECO:0000313" key="3">
    <source>
        <dbReference type="Proteomes" id="UP000182985"/>
    </source>
</evidence>
<accession>A0A1J6HCJ1</accession>
<dbReference type="Proteomes" id="UP000182985">
    <property type="component" value="Unassembled WGS sequence"/>
</dbReference>
<gene>
    <name evidence="2" type="ORF">BLA27_27445</name>
</gene>
<dbReference type="Pfam" id="PF00816">
    <property type="entry name" value="Histone_HNS"/>
    <property type="match status" value="1"/>
</dbReference>
<dbReference type="SMART" id="SM00528">
    <property type="entry name" value="HNS"/>
    <property type="match status" value="1"/>
</dbReference>
<evidence type="ECO:0000259" key="1">
    <source>
        <dbReference type="SMART" id="SM00528"/>
    </source>
</evidence>
<feature type="domain" description="DNA-binding protein H-NS-like C-terminal" evidence="1">
    <location>
        <begin position="48"/>
        <end position="94"/>
    </location>
</feature>
<dbReference type="GO" id="GO:0003677">
    <property type="term" value="F:DNA binding"/>
    <property type="evidence" value="ECO:0007669"/>
    <property type="project" value="InterPro"/>
</dbReference>
<dbReference type="Gene3D" id="4.10.430.10">
    <property type="entry name" value="Histone-like protein H-NS, C-terminal domain"/>
    <property type="match status" value="1"/>
</dbReference>
<organism evidence="2 3">
    <name type="scientific">Brucella cytisi</name>
    <dbReference type="NCBI Taxonomy" id="407152"/>
    <lineage>
        <taxon>Bacteria</taxon>
        <taxon>Pseudomonadati</taxon>
        <taxon>Pseudomonadota</taxon>
        <taxon>Alphaproteobacteria</taxon>
        <taxon>Hyphomicrobiales</taxon>
        <taxon>Brucellaceae</taxon>
        <taxon>Brucella/Ochrobactrum group</taxon>
        <taxon>Brucella</taxon>
    </lineage>
</organism>